<dbReference type="AlphaFoldDB" id="X1GPI6"/>
<accession>X1GPI6</accession>
<gene>
    <name evidence="2" type="ORF">S03H2_14337</name>
</gene>
<feature type="transmembrane region" description="Helical" evidence="1">
    <location>
        <begin position="53"/>
        <end position="72"/>
    </location>
</feature>
<keyword evidence="1" id="KW-0472">Membrane</keyword>
<feature type="transmembrane region" description="Helical" evidence="1">
    <location>
        <begin position="21"/>
        <end position="41"/>
    </location>
</feature>
<keyword evidence="1" id="KW-0812">Transmembrane</keyword>
<dbReference type="EMBL" id="BARU01007275">
    <property type="protein sequence ID" value="GAH43499.1"/>
    <property type="molecule type" value="Genomic_DNA"/>
</dbReference>
<organism evidence="2">
    <name type="scientific">marine sediment metagenome</name>
    <dbReference type="NCBI Taxonomy" id="412755"/>
    <lineage>
        <taxon>unclassified sequences</taxon>
        <taxon>metagenomes</taxon>
        <taxon>ecological metagenomes</taxon>
    </lineage>
</organism>
<comment type="caution">
    <text evidence="2">The sequence shown here is derived from an EMBL/GenBank/DDBJ whole genome shotgun (WGS) entry which is preliminary data.</text>
</comment>
<sequence length="134" mass="14915">MLLILQPFSVTGLMLPAFLDWLKLLGFLIFVTGLFDLIRLVIGVNNYTGQQAFLIIGAIYNISYIPVFLLLLNQPGIFPISLFSGGNIPIIPSDPSNITYIVYFWVIIVIIIGIIGGMIGKFVKVSRYSKLKAY</sequence>
<reference evidence="2" key="1">
    <citation type="journal article" date="2014" name="Front. Microbiol.">
        <title>High frequency of phylogenetically diverse reductive dehalogenase-homologous genes in deep subseafloor sedimentary metagenomes.</title>
        <authorList>
            <person name="Kawai M."/>
            <person name="Futagami T."/>
            <person name="Toyoda A."/>
            <person name="Takaki Y."/>
            <person name="Nishi S."/>
            <person name="Hori S."/>
            <person name="Arai W."/>
            <person name="Tsubouchi T."/>
            <person name="Morono Y."/>
            <person name="Uchiyama I."/>
            <person name="Ito T."/>
            <person name="Fujiyama A."/>
            <person name="Inagaki F."/>
            <person name="Takami H."/>
        </authorList>
    </citation>
    <scope>NUCLEOTIDE SEQUENCE</scope>
    <source>
        <strain evidence="2">Expedition CK06-06</strain>
    </source>
</reference>
<evidence type="ECO:0000313" key="2">
    <source>
        <dbReference type="EMBL" id="GAH43499.1"/>
    </source>
</evidence>
<keyword evidence="1" id="KW-1133">Transmembrane helix</keyword>
<evidence type="ECO:0000256" key="1">
    <source>
        <dbReference type="SAM" id="Phobius"/>
    </source>
</evidence>
<proteinExistence type="predicted"/>
<name>X1GPI6_9ZZZZ</name>
<feature type="transmembrane region" description="Helical" evidence="1">
    <location>
        <begin position="102"/>
        <end position="123"/>
    </location>
</feature>
<protein>
    <submittedName>
        <fullName evidence="2">Uncharacterized protein</fullName>
    </submittedName>
</protein>